<accession>A0A556MQ19</accession>
<dbReference type="EMBL" id="VLPL01000006">
    <property type="protein sequence ID" value="TSJ42010.1"/>
    <property type="molecule type" value="Genomic_DNA"/>
</dbReference>
<comment type="subunit">
    <text evidence="3">Homodimer.</text>
</comment>
<dbReference type="GO" id="GO:0000774">
    <property type="term" value="F:adenyl-nucleotide exchange factor activity"/>
    <property type="evidence" value="ECO:0007669"/>
    <property type="project" value="InterPro"/>
</dbReference>
<gene>
    <name evidence="3" type="primary">grpE</name>
    <name evidence="7" type="ORF">FO442_13035</name>
</gene>
<dbReference type="AlphaFoldDB" id="A0A556MQ19"/>
<dbReference type="GO" id="GO:0005737">
    <property type="term" value="C:cytoplasm"/>
    <property type="evidence" value="ECO:0007669"/>
    <property type="project" value="UniProtKB-SubCell"/>
</dbReference>
<comment type="similarity">
    <text evidence="1 3 5">Belongs to the GrpE family.</text>
</comment>
<feature type="compositionally biased region" description="Polar residues" evidence="6">
    <location>
        <begin position="28"/>
        <end position="40"/>
    </location>
</feature>
<keyword evidence="2 3" id="KW-0143">Chaperone</keyword>
<dbReference type="InterPro" id="IPR009012">
    <property type="entry name" value="GrpE_head"/>
</dbReference>
<comment type="caution">
    <text evidence="7">The sequence shown here is derived from an EMBL/GenBank/DDBJ whole genome shotgun (WGS) entry which is preliminary data.</text>
</comment>
<proteinExistence type="inferred from homology"/>
<dbReference type="Pfam" id="PF01025">
    <property type="entry name" value="GrpE"/>
    <property type="match status" value="1"/>
</dbReference>
<dbReference type="InterPro" id="IPR000740">
    <property type="entry name" value="GrpE"/>
</dbReference>
<evidence type="ECO:0000256" key="5">
    <source>
        <dbReference type="RuleBase" id="RU004478"/>
    </source>
</evidence>
<evidence type="ECO:0000256" key="6">
    <source>
        <dbReference type="SAM" id="MobiDB-lite"/>
    </source>
</evidence>
<dbReference type="Proteomes" id="UP000316008">
    <property type="component" value="Unassembled WGS sequence"/>
</dbReference>
<dbReference type="SUPFAM" id="SSF58014">
    <property type="entry name" value="Coiled-coil domain of nucleotide exchange factor GrpE"/>
    <property type="match status" value="1"/>
</dbReference>
<dbReference type="CDD" id="cd00446">
    <property type="entry name" value="GrpE"/>
    <property type="match status" value="1"/>
</dbReference>
<evidence type="ECO:0000313" key="8">
    <source>
        <dbReference type="Proteomes" id="UP000316008"/>
    </source>
</evidence>
<feature type="region of interest" description="Disordered" evidence="6">
    <location>
        <begin position="1"/>
        <end position="47"/>
    </location>
</feature>
<evidence type="ECO:0000256" key="4">
    <source>
        <dbReference type="RuleBase" id="RU000639"/>
    </source>
</evidence>
<comment type="subcellular location">
    <subcellularLocation>
        <location evidence="3">Cytoplasm</location>
    </subcellularLocation>
</comment>
<keyword evidence="3 4" id="KW-0346">Stress response</keyword>
<dbReference type="Gene3D" id="3.90.20.20">
    <property type="match status" value="1"/>
</dbReference>
<dbReference type="GO" id="GO:0042803">
    <property type="term" value="F:protein homodimerization activity"/>
    <property type="evidence" value="ECO:0007669"/>
    <property type="project" value="InterPro"/>
</dbReference>
<evidence type="ECO:0000313" key="7">
    <source>
        <dbReference type="EMBL" id="TSJ42010.1"/>
    </source>
</evidence>
<dbReference type="PRINTS" id="PR00773">
    <property type="entry name" value="GRPEPROTEIN"/>
</dbReference>
<dbReference type="Gene3D" id="2.30.22.10">
    <property type="entry name" value="Head domain of nucleotide exchange factor GrpE"/>
    <property type="match status" value="1"/>
</dbReference>
<dbReference type="PANTHER" id="PTHR21237">
    <property type="entry name" value="GRPE PROTEIN"/>
    <property type="match status" value="1"/>
</dbReference>
<dbReference type="GO" id="GO:0051082">
    <property type="term" value="F:unfolded protein binding"/>
    <property type="evidence" value="ECO:0007669"/>
    <property type="project" value="TreeGrafter"/>
</dbReference>
<dbReference type="RefSeq" id="WP_144333641.1">
    <property type="nucleotide sequence ID" value="NZ_VLPL01000006.1"/>
</dbReference>
<dbReference type="InterPro" id="IPR013805">
    <property type="entry name" value="GrpE_CC"/>
</dbReference>
<name>A0A556MQ19_9FLAO</name>
<dbReference type="GO" id="GO:0051087">
    <property type="term" value="F:protein-folding chaperone binding"/>
    <property type="evidence" value="ECO:0007669"/>
    <property type="project" value="InterPro"/>
</dbReference>
<comment type="function">
    <text evidence="3 4">Participates actively in the response to hyperosmotic and heat shock by preventing the aggregation of stress-denatured proteins, in association with DnaK and GrpE. It is the nucleotide exchange factor for DnaK and may function as a thermosensor. Unfolded proteins bind initially to DnaJ; upon interaction with the DnaJ-bound protein, DnaK hydrolyzes its bound ATP, resulting in the formation of a stable complex. GrpE releases ADP from DnaK; ATP binding to DnaK triggers the release of the substrate protein, thus completing the reaction cycle. Several rounds of ATP-dependent interactions between DnaJ, DnaK and GrpE are required for fully efficient folding.</text>
</comment>
<dbReference type="SUPFAM" id="SSF51064">
    <property type="entry name" value="Head domain of nucleotide exchange factor GrpE"/>
    <property type="match status" value="1"/>
</dbReference>
<protein>
    <recommendedName>
        <fullName evidence="3 4">Protein GrpE</fullName>
    </recommendedName>
    <alternativeName>
        <fullName evidence="3">HSP-70 cofactor</fullName>
    </alternativeName>
</protein>
<dbReference type="GO" id="GO:0006457">
    <property type="term" value="P:protein folding"/>
    <property type="evidence" value="ECO:0007669"/>
    <property type="project" value="InterPro"/>
</dbReference>
<dbReference type="OrthoDB" id="9812586at2"/>
<evidence type="ECO:0000256" key="3">
    <source>
        <dbReference type="HAMAP-Rule" id="MF_01151"/>
    </source>
</evidence>
<sequence length="189" mass="21252">MAEEAVQNEEFNQDTDAKNQENQDETANEQVENADNSSVNAGAPSSEEQIAALNDKYLRLYSEFDNYRKRTNKEKIELISTASAGVLKDMLSVMDDFERAIANNENSEDIAAVKDGFKLIHHKLRHLLEAKGLKQMEAKHQPFDSDLHEAIANVPAPSEDLKGKIIEDVEKGYYLNDKVIRFAKVVVGQ</sequence>
<dbReference type="PROSITE" id="PS01071">
    <property type="entry name" value="GRPE"/>
    <property type="match status" value="1"/>
</dbReference>
<feature type="compositionally biased region" description="Acidic residues" evidence="6">
    <location>
        <begin position="1"/>
        <end position="13"/>
    </location>
</feature>
<keyword evidence="8" id="KW-1185">Reference proteome</keyword>
<reference evidence="7 8" key="1">
    <citation type="submission" date="2019-07" db="EMBL/GenBank/DDBJ databases">
        <authorList>
            <person name="Huq M.A."/>
        </authorList>
    </citation>
    <scope>NUCLEOTIDE SEQUENCE [LARGE SCALE GENOMIC DNA]</scope>
    <source>
        <strain evidence="7 8">MAH-3</strain>
    </source>
</reference>
<dbReference type="HAMAP" id="MF_01151">
    <property type="entry name" value="GrpE"/>
    <property type="match status" value="1"/>
</dbReference>
<dbReference type="PANTHER" id="PTHR21237:SF23">
    <property type="entry name" value="GRPE PROTEIN HOMOLOG, MITOCHONDRIAL"/>
    <property type="match status" value="1"/>
</dbReference>
<keyword evidence="3" id="KW-0963">Cytoplasm</keyword>
<evidence type="ECO:0000256" key="2">
    <source>
        <dbReference type="ARBA" id="ARBA00023186"/>
    </source>
</evidence>
<organism evidence="7 8">
    <name type="scientific">Fluviicola chungangensis</name>
    <dbReference type="NCBI Taxonomy" id="2597671"/>
    <lineage>
        <taxon>Bacteria</taxon>
        <taxon>Pseudomonadati</taxon>
        <taxon>Bacteroidota</taxon>
        <taxon>Flavobacteriia</taxon>
        <taxon>Flavobacteriales</taxon>
        <taxon>Crocinitomicaceae</taxon>
        <taxon>Fluviicola</taxon>
    </lineage>
</organism>
<evidence type="ECO:0000256" key="1">
    <source>
        <dbReference type="ARBA" id="ARBA00009054"/>
    </source>
</evidence>